<evidence type="ECO:0000313" key="9">
    <source>
        <dbReference type="EMBL" id="CAD7635625.1"/>
    </source>
</evidence>
<evidence type="ECO:0000256" key="4">
    <source>
        <dbReference type="ARBA" id="ARBA00012452"/>
    </source>
</evidence>
<comment type="catalytic activity">
    <reaction evidence="6">
        <text>RX + glutathione = an S-substituted glutathione + a halide anion + H(+)</text>
        <dbReference type="Rhea" id="RHEA:16437"/>
        <dbReference type="ChEBI" id="CHEBI:15378"/>
        <dbReference type="ChEBI" id="CHEBI:16042"/>
        <dbReference type="ChEBI" id="CHEBI:17792"/>
        <dbReference type="ChEBI" id="CHEBI:57925"/>
        <dbReference type="ChEBI" id="CHEBI:90779"/>
        <dbReference type="EC" id="2.5.1.18"/>
    </reaction>
</comment>
<dbReference type="EMBL" id="CAJPIZ010017311">
    <property type="protein sequence ID" value="CAG2116055.1"/>
    <property type="molecule type" value="Genomic_DNA"/>
</dbReference>
<keyword evidence="5" id="KW-0808">Transferase</keyword>
<dbReference type="InterPro" id="IPR004046">
    <property type="entry name" value="GST_C"/>
</dbReference>
<feature type="domain" description="GST C-terminal" evidence="8">
    <location>
        <begin position="96"/>
        <end position="215"/>
    </location>
</feature>
<gene>
    <name evidence="9" type="ORF">OSB1V03_LOCUS16016</name>
</gene>
<dbReference type="GO" id="GO:0042178">
    <property type="term" value="P:xenobiotic catabolic process"/>
    <property type="evidence" value="ECO:0007669"/>
    <property type="project" value="UniProtKB-ARBA"/>
</dbReference>
<proteinExistence type="inferred from homology"/>
<dbReference type="Gene3D" id="3.40.30.10">
    <property type="entry name" value="Glutaredoxin"/>
    <property type="match status" value="1"/>
</dbReference>
<dbReference type="PROSITE" id="PS50405">
    <property type="entry name" value="GST_CTER"/>
    <property type="match status" value="1"/>
</dbReference>
<dbReference type="AlphaFoldDB" id="A0A7R9L668"/>
<dbReference type="EMBL" id="OC871886">
    <property type="protein sequence ID" value="CAD7635625.1"/>
    <property type="molecule type" value="Genomic_DNA"/>
</dbReference>
<comment type="similarity">
    <text evidence="2">Belongs to the GST superfamily. Mu family.</text>
</comment>
<evidence type="ECO:0000256" key="6">
    <source>
        <dbReference type="ARBA" id="ARBA00047960"/>
    </source>
</evidence>
<evidence type="ECO:0000256" key="1">
    <source>
        <dbReference type="ARBA" id="ARBA00003701"/>
    </source>
</evidence>
<dbReference type="PROSITE" id="PS50404">
    <property type="entry name" value="GST_NTER"/>
    <property type="match status" value="1"/>
</dbReference>
<dbReference type="SUPFAM" id="SSF47616">
    <property type="entry name" value="GST C-terminal domain-like"/>
    <property type="match status" value="1"/>
</dbReference>
<comment type="subunit">
    <text evidence="3">Homodimer.</text>
</comment>
<evidence type="ECO:0000256" key="5">
    <source>
        <dbReference type="ARBA" id="ARBA00022679"/>
    </source>
</evidence>
<name>A0A7R9L668_9ACAR</name>
<dbReference type="FunFam" id="1.20.1050.10:FF:000101">
    <property type="entry name" value="Glutathione S-transferase Mu 4"/>
    <property type="match status" value="1"/>
</dbReference>
<sequence length="226" mass="26513">MSDTTVPTVGYYKVRGLAQPIRLVLAYKGVKSTDKYYDNPGINTMDTFKQTWYKEKFTLGLDFPNLPYYMDESVKLTYSIAIMRHLARKHGLVATDEIGLERQDVLDQQLVDIRNGFFGLLINKEFETEKVTYIAKTLDQQLDSLSQFLGTRQWFTGNHINYVDFWGYETLYWFKFLSPETVNKYQNLVQLLTRFESLPAIKAYMKSPEFISWPLFGSHVQWGFKK</sequence>
<reference evidence="9" key="1">
    <citation type="submission" date="2020-11" db="EMBL/GenBank/DDBJ databases">
        <authorList>
            <person name="Tran Van P."/>
        </authorList>
    </citation>
    <scope>NUCLEOTIDE SEQUENCE</scope>
</reference>
<dbReference type="PANTHER" id="PTHR11571">
    <property type="entry name" value="GLUTATHIONE S-TRANSFERASE"/>
    <property type="match status" value="1"/>
</dbReference>
<evidence type="ECO:0000256" key="2">
    <source>
        <dbReference type="ARBA" id="ARBA00005861"/>
    </source>
</evidence>
<organism evidence="9">
    <name type="scientific">Medioppia subpectinata</name>
    <dbReference type="NCBI Taxonomy" id="1979941"/>
    <lineage>
        <taxon>Eukaryota</taxon>
        <taxon>Metazoa</taxon>
        <taxon>Ecdysozoa</taxon>
        <taxon>Arthropoda</taxon>
        <taxon>Chelicerata</taxon>
        <taxon>Arachnida</taxon>
        <taxon>Acari</taxon>
        <taxon>Acariformes</taxon>
        <taxon>Sarcoptiformes</taxon>
        <taxon>Oribatida</taxon>
        <taxon>Brachypylina</taxon>
        <taxon>Oppioidea</taxon>
        <taxon>Oppiidae</taxon>
        <taxon>Medioppia</taxon>
    </lineage>
</organism>
<dbReference type="PANTHER" id="PTHR11571:SF222">
    <property type="entry name" value="GLUTATHIONE TRANSFERASE"/>
    <property type="match status" value="1"/>
</dbReference>
<evidence type="ECO:0000256" key="3">
    <source>
        <dbReference type="ARBA" id="ARBA00011738"/>
    </source>
</evidence>
<dbReference type="Gene3D" id="1.20.1050.10">
    <property type="match status" value="1"/>
</dbReference>
<evidence type="ECO:0000259" key="8">
    <source>
        <dbReference type="PROSITE" id="PS50405"/>
    </source>
</evidence>
<dbReference type="Pfam" id="PF14497">
    <property type="entry name" value="GST_C_3"/>
    <property type="match status" value="1"/>
</dbReference>
<dbReference type="Pfam" id="PF02798">
    <property type="entry name" value="GST_N"/>
    <property type="match status" value="1"/>
</dbReference>
<dbReference type="GO" id="GO:0006749">
    <property type="term" value="P:glutathione metabolic process"/>
    <property type="evidence" value="ECO:0007669"/>
    <property type="project" value="TreeGrafter"/>
</dbReference>
<dbReference type="SFLD" id="SFLDS00019">
    <property type="entry name" value="Glutathione_Transferase_(cytos"/>
    <property type="match status" value="1"/>
</dbReference>
<feature type="domain" description="GST N-terminal" evidence="7">
    <location>
        <begin position="5"/>
        <end position="94"/>
    </location>
</feature>
<dbReference type="InterPro" id="IPR036282">
    <property type="entry name" value="Glutathione-S-Trfase_C_sf"/>
</dbReference>
<dbReference type="InterPro" id="IPR004045">
    <property type="entry name" value="Glutathione_S-Trfase_N"/>
</dbReference>
<evidence type="ECO:0000313" key="10">
    <source>
        <dbReference type="Proteomes" id="UP000759131"/>
    </source>
</evidence>
<dbReference type="InterPro" id="IPR010987">
    <property type="entry name" value="Glutathione-S-Trfase_C-like"/>
</dbReference>
<dbReference type="InterPro" id="IPR036249">
    <property type="entry name" value="Thioredoxin-like_sf"/>
</dbReference>
<dbReference type="EC" id="2.5.1.18" evidence="4"/>
<accession>A0A7R9L668</accession>
<dbReference type="InterPro" id="IPR040079">
    <property type="entry name" value="Glutathione_S-Trfase"/>
</dbReference>
<comment type="function">
    <text evidence="1">Conjugation of reduced glutathione to a wide number of exogenous and endogenous hydrophobic electrophiles.</text>
</comment>
<dbReference type="Proteomes" id="UP000759131">
    <property type="component" value="Unassembled WGS sequence"/>
</dbReference>
<dbReference type="OrthoDB" id="4951845at2759"/>
<evidence type="ECO:0000259" key="7">
    <source>
        <dbReference type="PROSITE" id="PS50404"/>
    </source>
</evidence>
<dbReference type="SUPFAM" id="SSF52833">
    <property type="entry name" value="Thioredoxin-like"/>
    <property type="match status" value="1"/>
</dbReference>
<dbReference type="InterPro" id="IPR050213">
    <property type="entry name" value="GST_superfamily"/>
</dbReference>
<protein>
    <recommendedName>
        <fullName evidence="4">glutathione transferase</fullName>
        <ecNumber evidence="4">2.5.1.18</ecNumber>
    </recommendedName>
</protein>
<dbReference type="GO" id="GO:0004364">
    <property type="term" value="F:glutathione transferase activity"/>
    <property type="evidence" value="ECO:0007669"/>
    <property type="project" value="UniProtKB-EC"/>
</dbReference>
<keyword evidence="10" id="KW-1185">Reference proteome</keyword>